<evidence type="ECO:0000313" key="9">
    <source>
        <dbReference type="Proteomes" id="UP000319619"/>
    </source>
</evidence>
<dbReference type="InterPro" id="IPR049704">
    <property type="entry name" value="Aminotrans_3_PPA_site"/>
</dbReference>
<dbReference type="UniPathway" id="UPA00251">
    <property type="reaction ID" value="UER00317"/>
</dbReference>
<keyword evidence="6 7" id="KW-0627">Porphyrin biosynthesis</keyword>
<dbReference type="NCBIfam" id="NF000818">
    <property type="entry name" value="PRK00062.1"/>
    <property type="match status" value="1"/>
</dbReference>
<dbReference type="Gene3D" id="3.40.640.10">
    <property type="entry name" value="Type I PLP-dependent aspartate aminotransferase-like (Major domain)"/>
    <property type="match status" value="1"/>
</dbReference>
<dbReference type="Proteomes" id="UP000319619">
    <property type="component" value="Unassembled WGS sequence"/>
</dbReference>
<keyword evidence="7" id="KW-0963">Cytoplasm</keyword>
<dbReference type="PROSITE" id="PS00600">
    <property type="entry name" value="AA_TRANSFER_CLASS_3"/>
    <property type="match status" value="1"/>
</dbReference>
<accession>A0A532V0Z5</accession>
<dbReference type="InterPro" id="IPR015421">
    <property type="entry name" value="PyrdxlP-dep_Trfase_major"/>
</dbReference>
<comment type="pathway">
    <text evidence="2">Porphyrin-containing compound metabolism; protoporphyrin-IX biosynthesis; 5-aminolevulinate from L-glutamyl-tRNA(Glu): step 2/2.</text>
</comment>
<dbReference type="InterPro" id="IPR015422">
    <property type="entry name" value="PyrdxlP-dep_Trfase_small"/>
</dbReference>
<organism evidence="8 9">
    <name type="scientific">candidate division LCP-89 bacterium B3_LCP</name>
    <dbReference type="NCBI Taxonomy" id="2012998"/>
    <lineage>
        <taxon>Bacteria</taxon>
        <taxon>Pseudomonadati</taxon>
        <taxon>Bacteria division LCP-89</taxon>
    </lineage>
</organism>
<dbReference type="InterPro" id="IPR005814">
    <property type="entry name" value="Aminotrans_3"/>
</dbReference>
<comment type="catalytic activity">
    <reaction evidence="7">
        <text>(S)-4-amino-5-oxopentanoate = 5-aminolevulinate</text>
        <dbReference type="Rhea" id="RHEA:14265"/>
        <dbReference type="ChEBI" id="CHEBI:57501"/>
        <dbReference type="ChEBI" id="CHEBI:356416"/>
        <dbReference type="EC" id="5.4.3.8"/>
    </reaction>
</comment>
<dbReference type="HAMAP" id="MF_00375">
    <property type="entry name" value="HemL_aminotrans_3"/>
    <property type="match status" value="1"/>
</dbReference>
<dbReference type="CDD" id="cd00610">
    <property type="entry name" value="OAT_like"/>
    <property type="match status" value="1"/>
</dbReference>
<evidence type="ECO:0000256" key="2">
    <source>
        <dbReference type="ARBA" id="ARBA00004819"/>
    </source>
</evidence>
<evidence type="ECO:0000256" key="3">
    <source>
        <dbReference type="ARBA" id="ARBA00008981"/>
    </source>
</evidence>
<comment type="cofactor">
    <cofactor evidence="1 7">
        <name>pyridoxal 5'-phosphate</name>
        <dbReference type="ChEBI" id="CHEBI:597326"/>
    </cofactor>
</comment>
<dbReference type="GO" id="GO:0030170">
    <property type="term" value="F:pyridoxal phosphate binding"/>
    <property type="evidence" value="ECO:0007669"/>
    <property type="project" value="InterPro"/>
</dbReference>
<evidence type="ECO:0000313" key="8">
    <source>
        <dbReference type="EMBL" id="TKJ40802.1"/>
    </source>
</evidence>
<evidence type="ECO:0000256" key="5">
    <source>
        <dbReference type="ARBA" id="ARBA00023235"/>
    </source>
</evidence>
<dbReference type="EMBL" id="NJBN01000004">
    <property type="protein sequence ID" value="TKJ40802.1"/>
    <property type="molecule type" value="Genomic_DNA"/>
</dbReference>
<reference evidence="8 9" key="1">
    <citation type="submission" date="2017-06" db="EMBL/GenBank/DDBJ databases">
        <title>Novel microbial phyla capable of carbon fixation and sulfur reduction in deep-sea sediments.</title>
        <authorList>
            <person name="Huang J."/>
            <person name="Baker B."/>
            <person name="Wang Y."/>
        </authorList>
    </citation>
    <scope>NUCLEOTIDE SEQUENCE [LARGE SCALE GENOMIC DNA]</scope>
    <source>
        <strain evidence="8">B3_LCP</strain>
    </source>
</reference>
<keyword evidence="5 7" id="KW-0413">Isomerase</keyword>
<proteinExistence type="inferred from homology"/>
<comment type="caution">
    <text evidence="8">The sequence shown here is derived from an EMBL/GenBank/DDBJ whole genome shotgun (WGS) entry which is preliminary data.</text>
</comment>
<dbReference type="PANTHER" id="PTHR43713:SF3">
    <property type="entry name" value="GLUTAMATE-1-SEMIALDEHYDE 2,1-AMINOMUTASE 1, CHLOROPLASTIC-RELATED"/>
    <property type="match status" value="1"/>
</dbReference>
<evidence type="ECO:0000256" key="4">
    <source>
        <dbReference type="ARBA" id="ARBA00022898"/>
    </source>
</evidence>
<dbReference type="AlphaFoldDB" id="A0A532V0Z5"/>
<protein>
    <recommendedName>
        <fullName evidence="7">Glutamate-1-semialdehyde 2,1-aminomutase</fullName>
        <shortName evidence="7">GSA</shortName>
        <ecNumber evidence="7">5.4.3.8</ecNumber>
    </recommendedName>
    <alternativeName>
        <fullName evidence="7">Glutamate-1-semialdehyde aminotransferase</fullName>
        <shortName evidence="7">GSA-AT</shortName>
    </alternativeName>
</protein>
<comment type="subunit">
    <text evidence="7">Homodimer.</text>
</comment>
<dbReference type="SUPFAM" id="SSF53383">
    <property type="entry name" value="PLP-dependent transferases"/>
    <property type="match status" value="1"/>
</dbReference>
<dbReference type="PANTHER" id="PTHR43713">
    <property type="entry name" value="GLUTAMATE-1-SEMIALDEHYDE 2,1-AMINOMUTASE"/>
    <property type="match status" value="1"/>
</dbReference>
<dbReference type="GO" id="GO:0005737">
    <property type="term" value="C:cytoplasm"/>
    <property type="evidence" value="ECO:0007669"/>
    <property type="project" value="UniProtKB-SubCell"/>
</dbReference>
<evidence type="ECO:0000256" key="1">
    <source>
        <dbReference type="ARBA" id="ARBA00001933"/>
    </source>
</evidence>
<dbReference type="InterPro" id="IPR004639">
    <property type="entry name" value="4pyrrol_synth_GluAld_NH2Trfase"/>
</dbReference>
<dbReference type="GO" id="GO:0008483">
    <property type="term" value="F:transaminase activity"/>
    <property type="evidence" value="ECO:0007669"/>
    <property type="project" value="InterPro"/>
</dbReference>
<dbReference type="GO" id="GO:0006782">
    <property type="term" value="P:protoporphyrinogen IX biosynthetic process"/>
    <property type="evidence" value="ECO:0007669"/>
    <property type="project" value="UniProtKB-UniRule"/>
</dbReference>
<gene>
    <name evidence="7 8" type="primary">hemL</name>
    <name evidence="8" type="ORF">CEE37_07510</name>
</gene>
<name>A0A532V0Z5_UNCL8</name>
<dbReference type="GO" id="GO:0042286">
    <property type="term" value="F:glutamate-1-semialdehyde 2,1-aminomutase activity"/>
    <property type="evidence" value="ECO:0007669"/>
    <property type="project" value="UniProtKB-UniRule"/>
</dbReference>
<comment type="similarity">
    <text evidence="3 7">Belongs to the class-III pyridoxal-phosphate-dependent aminotransferase family. HemL subfamily.</text>
</comment>
<sequence length="430" mass="46309">MKTQTKSQAAFVQAKRAIPGGVNSPVRAYGSVDGDPPFIERGEGAYIYDIDGNEYIDYVLSWGPMILGHAHPAVVEAVKVAADKGTSFGAPTEAETELAQLVKLKMPHIEKLRLVNSGTEAVMTAARIVRGYTGREIIVKFDGCYHGHSDGFLVAAGSGLATGGLPASAGVPGSITENTLSLPYNNIDMVEDFFRRKGDQIAGVIVEPIAANMGVVLPHDGFLEGLREITRKHSALLVFDEVITGFRVARGGASQYLDVIPDLVCLGKIIGGGLPIGAVGGRKDVMEKLAPLGEVYQAGTLSGNPISVAAGIATLRELEEEGFYDTIRRNTERLAESLLEVFTSADMEVQINTAPGLLTVFFSQTVVTDFLSAKDCNDSAFRKFFQGMLTRGIYLPPSPYEAWFFSIQHNDTMIKRTMEAVTEAIDELKL</sequence>
<dbReference type="EC" id="5.4.3.8" evidence="7"/>
<feature type="modified residue" description="N6-(pyridoxal phosphate)lysine" evidence="7">
    <location>
        <position position="268"/>
    </location>
</feature>
<dbReference type="Pfam" id="PF00202">
    <property type="entry name" value="Aminotran_3"/>
    <property type="match status" value="1"/>
</dbReference>
<dbReference type="InterPro" id="IPR015424">
    <property type="entry name" value="PyrdxlP-dep_Trfase"/>
</dbReference>
<evidence type="ECO:0000256" key="7">
    <source>
        <dbReference type="HAMAP-Rule" id="MF_00375"/>
    </source>
</evidence>
<dbReference type="NCBIfam" id="TIGR00713">
    <property type="entry name" value="hemL"/>
    <property type="match status" value="1"/>
</dbReference>
<evidence type="ECO:0000256" key="6">
    <source>
        <dbReference type="ARBA" id="ARBA00023244"/>
    </source>
</evidence>
<dbReference type="FunFam" id="3.40.640.10:FF:000021">
    <property type="entry name" value="Glutamate-1-semialdehyde 2,1-aminomutase"/>
    <property type="match status" value="1"/>
</dbReference>
<comment type="subcellular location">
    <subcellularLocation>
        <location evidence="7">Cytoplasm</location>
    </subcellularLocation>
</comment>
<keyword evidence="4 7" id="KW-0663">Pyridoxal phosphate</keyword>
<dbReference type="Gene3D" id="3.90.1150.10">
    <property type="entry name" value="Aspartate Aminotransferase, domain 1"/>
    <property type="match status" value="1"/>
</dbReference>